<keyword evidence="2" id="KW-0067">ATP-binding</keyword>
<dbReference type="Gene3D" id="1.10.8.60">
    <property type="match status" value="1"/>
</dbReference>
<keyword evidence="6" id="KW-0597">Phosphoprotein</keyword>
<dbReference type="InterPro" id="IPR027417">
    <property type="entry name" value="P-loop_NTPase"/>
</dbReference>
<keyword evidence="3" id="KW-0805">Transcription regulation</keyword>
<dbReference type="PROSITE" id="PS00676">
    <property type="entry name" value="SIGMA54_INTERACT_2"/>
    <property type="match status" value="1"/>
</dbReference>
<dbReference type="RefSeq" id="WP_073136932.1">
    <property type="nucleotide sequence ID" value="NZ_FQWQ01000002.1"/>
</dbReference>
<dbReference type="PRINTS" id="PR01590">
    <property type="entry name" value="HTHFIS"/>
</dbReference>
<dbReference type="GO" id="GO:0043565">
    <property type="term" value="F:sequence-specific DNA binding"/>
    <property type="evidence" value="ECO:0007669"/>
    <property type="project" value="InterPro"/>
</dbReference>
<gene>
    <name evidence="9" type="ORF">SAMN04488109_3798</name>
</gene>
<dbReference type="AlphaFoldDB" id="A0A1M5S9Q7"/>
<dbReference type="Pfam" id="PF00072">
    <property type="entry name" value="Response_reg"/>
    <property type="match status" value="1"/>
</dbReference>
<proteinExistence type="predicted"/>
<keyword evidence="10" id="KW-1185">Reference proteome</keyword>
<dbReference type="InterPro" id="IPR025944">
    <property type="entry name" value="Sigma_54_int_dom_CS"/>
</dbReference>
<evidence type="ECO:0000256" key="1">
    <source>
        <dbReference type="ARBA" id="ARBA00022741"/>
    </source>
</evidence>
<dbReference type="InterPro" id="IPR025943">
    <property type="entry name" value="Sigma_54_int_dom_ATP-bd_2"/>
</dbReference>
<organism evidence="9 10">
    <name type="scientific">Chryseolinea serpens</name>
    <dbReference type="NCBI Taxonomy" id="947013"/>
    <lineage>
        <taxon>Bacteria</taxon>
        <taxon>Pseudomonadati</taxon>
        <taxon>Bacteroidota</taxon>
        <taxon>Cytophagia</taxon>
        <taxon>Cytophagales</taxon>
        <taxon>Fulvivirgaceae</taxon>
        <taxon>Chryseolinea</taxon>
    </lineage>
</organism>
<dbReference type="InterPro" id="IPR001789">
    <property type="entry name" value="Sig_transdc_resp-reg_receiver"/>
</dbReference>
<dbReference type="STRING" id="947013.SAMN04488109_3798"/>
<accession>A0A1M5S9Q7</accession>
<dbReference type="GO" id="GO:0000160">
    <property type="term" value="P:phosphorelay signal transduction system"/>
    <property type="evidence" value="ECO:0007669"/>
    <property type="project" value="InterPro"/>
</dbReference>
<evidence type="ECO:0000256" key="5">
    <source>
        <dbReference type="ARBA" id="ARBA00023163"/>
    </source>
</evidence>
<dbReference type="PROSITE" id="PS50045">
    <property type="entry name" value="SIGMA54_INTERACT_4"/>
    <property type="match status" value="1"/>
</dbReference>
<dbReference type="PROSITE" id="PS50110">
    <property type="entry name" value="RESPONSE_REGULATORY"/>
    <property type="match status" value="1"/>
</dbReference>
<dbReference type="Gene3D" id="3.40.50.300">
    <property type="entry name" value="P-loop containing nucleotide triphosphate hydrolases"/>
    <property type="match status" value="1"/>
</dbReference>
<feature type="modified residue" description="4-aspartylphosphate" evidence="6">
    <location>
        <position position="56"/>
    </location>
</feature>
<dbReference type="InterPro" id="IPR002197">
    <property type="entry name" value="HTH_Fis"/>
</dbReference>
<evidence type="ECO:0000256" key="2">
    <source>
        <dbReference type="ARBA" id="ARBA00022840"/>
    </source>
</evidence>
<dbReference type="CDD" id="cd00009">
    <property type="entry name" value="AAA"/>
    <property type="match status" value="1"/>
</dbReference>
<sequence>MSKPLGRILLVDDDEFVLLSVKMLLEPHFAVVKTLNNPERIPALIDQEGFDVVVLDMNFRSGDTTGNQGRFWLKKILSQHPDTQVILLTAYGDIQLAVDSIKEGALDFIVKPWQNEKLLTTVKTANLVSQEKNKVKQLRSQQRSLVSALSQKNEPLVGTSPGITAIRKTIEKIAPTEAEVLILGQNGTGKEVIAREIHEKSRRAEGIFMTVDVGALSENLFESEMFGHRKGAFTDAKEDRVGRFEAAAGGTLLLDEIGNLPLSLQAKLLTVLQSKKVTRLGTHEPIDLDVRIICATNCNLHAMVESGKFREDLLYRINTVELTVPTLYDRPEDIPLLAQHFLKKFAVKYQKPYLKISSEAQSQLGGYRWPGNIRELQHAVERAVIMCEGEALMPGDFGSVQQTLSGEFRFDRLNLEQLEAWAIRKVIAKHQGNVSHAAEELGLSRGALYRRMETYGI</sequence>
<dbReference type="PROSITE" id="PS00688">
    <property type="entry name" value="SIGMA54_INTERACT_3"/>
    <property type="match status" value="1"/>
</dbReference>
<keyword evidence="4 9" id="KW-0238">DNA-binding</keyword>
<dbReference type="GO" id="GO:0005524">
    <property type="term" value="F:ATP binding"/>
    <property type="evidence" value="ECO:0007669"/>
    <property type="project" value="UniProtKB-KW"/>
</dbReference>
<dbReference type="InterPro" id="IPR058031">
    <property type="entry name" value="AAA_lid_NorR"/>
</dbReference>
<dbReference type="GO" id="GO:0006355">
    <property type="term" value="P:regulation of DNA-templated transcription"/>
    <property type="evidence" value="ECO:0007669"/>
    <property type="project" value="InterPro"/>
</dbReference>
<keyword evidence="5" id="KW-0804">Transcription</keyword>
<evidence type="ECO:0000256" key="6">
    <source>
        <dbReference type="PROSITE-ProRule" id="PRU00169"/>
    </source>
</evidence>
<evidence type="ECO:0000313" key="10">
    <source>
        <dbReference type="Proteomes" id="UP000184212"/>
    </source>
</evidence>
<feature type="domain" description="Sigma-54 factor interaction" evidence="7">
    <location>
        <begin position="156"/>
        <end position="385"/>
    </location>
</feature>
<dbReference type="EMBL" id="FQWQ01000002">
    <property type="protein sequence ID" value="SHH34633.1"/>
    <property type="molecule type" value="Genomic_DNA"/>
</dbReference>
<dbReference type="Pfam" id="PF02954">
    <property type="entry name" value="HTH_8"/>
    <property type="match status" value="1"/>
</dbReference>
<evidence type="ECO:0000259" key="7">
    <source>
        <dbReference type="PROSITE" id="PS50045"/>
    </source>
</evidence>
<dbReference type="SUPFAM" id="SSF52172">
    <property type="entry name" value="CheY-like"/>
    <property type="match status" value="1"/>
</dbReference>
<dbReference type="SMART" id="SM00448">
    <property type="entry name" value="REC"/>
    <property type="match status" value="1"/>
</dbReference>
<reference evidence="9 10" key="1">
    <citation type="submission" date="2016-11" db="EMBL/GenBank/DDBJ databases">
        <authorList>
            <person name="Jaros S."/>
            <person name="Januszkiewicz K."/>
            <person name="Wedrychowicz H."/>
        </authorList>
    </citation>
    <scope>NUCLEOTIDE SEQUENCE [LARGE SCALE GENOMIC DNA]</scope>
    <source>
        <strain evidence="9 10">DSM 24574</strain>
    </source>
</reference>
<evidence type="ECO:0000256" key="4">
    <source>
        <dbReference type="ARBA" id="ARBA00023125"/>
    </source>
</evidence>
<evidence type="ECO:0000256" key="3">
    <source>
        <dbReference type="ARBA" id="ARBA00023015"/>
    </source>
</evidence>
<dbReference type="SMART" id="SM00382">
    <property type="entry name" value="AAA"/>
    <property type="match status" value="1"/>
</dbReference>
<dbReference type="Pfam" id="PF25601">
    <property type="entry name" value="AAA_lid_14"/>
    <property type="match status" value="1"/>
</dbReference>
<dbReference type="InterPro" id="IPR002078">
    <property type="entry name" value="Sigma_54_int"/>
</dbReference>
<dbReference type="InterPro" id="IPR003593">
    <property type="entry name" value="AAA+_ATPase"/>
</dbReference>
<evidence type="ECO:0000313" key="9">
    <source>
        <dbReference type="EMBL" id="SHH34633.1"/>
    </source>
</evidence>
<dbReference type="InterPro" id="IPR009057">
    <property type="entry name" value="Homeodomain-like_sf"/>
</dbReference>
<dbReference type="Pfam" id="PF00158">
    <property type="entry name" value="Sigma54_activat"/>
    <property type="match status" value="1"/>
</dbReference>
<dbReference type="PANTHER" id="PTHR32071">
    <property type="entry name" value="TRANSCRIPTIONAL REGULATORY PROTEIN"/>
    <property type="match status" value="1"/>
</dbReference>
<keyword evidence="1" id="KW-0547">Nucleotide-binding</keyword>
<feature type="domain" description="Response regulatory" evidence="8">
    <location>
        <begin position="7"/>
        <end position="126"/>
    </location>
</feature>
<dbReference type="SUPFAM" id="SSF52540">
    <property type="entry name" value="P-loop containing nucleoside triphosphate hydrolases"/>
    <property type="match status" value="1"/>
</dbReference>
<protein>
    <submittedName>
        <fullName evidence="9">DNA-binding transcriptional response regulator, NtrC family, contains REC, AAA-type ATPase, and a Fis-type DNA-binding domains</fullName>
    </submittedName>
</protein>
<evidence type="ECO:0000259" key="8">
    <source>
        <dbReference type="PROSITE" id="PS50110"/>
    </source>
</evidence>
<dbReference type="Gene3D" id="1.10.10.60">
    <property type="entry name" value="Homeodomain-like"/>
    <property type="match status" value="1"/>
</dbReference>
<dbReference type="FunFam" id="3.40.50.300:FF:000006">
    <property type="entry name" value="DNA-binding transcriptional regulator NtrC"/>
    <property type="match status" value="1"/>
</dbReference>
<dbReference type="OrthoDB" id="9782110at2"/>
<dbReference type="PANTHER" id="PTHR32071:SF113">
    <property type="entry name" value="ALGINATE BIOSYNTHESIS TRANSCRIPTIONAL REGULATORY PROTEIN ALGB"/>
    <property type="match status" value="1"/>
</dbReference>
<dbReference type="Gene3D" id="3.40.50.2300">
    <property type="match status" value="1"/>
</dbReference>
<dbReference type="Proteomes" id="UP000184212">
    <property type="component" value="Unassembled WGS sequence"/>
</dbReference>
<name>A0A1M5S9Q7_9BACT</name>
<dbReference type="SUPFAM" id="SSF46689">
    <property type="entry name" value="Homeodomain-like"/>
    <property type="match status" value="1"/>
</dbReference>
<dbReference type="InterPro" id="IPR011006">
    <property type="entry name" value="CheY-like_superfamily"/>
</dbReference>